<protein>
    <submittedName>
        <fullName evidence="1">Uncharacterized protein</fullName>
    </submittedName>
</protein>
<evidence type="ECO:0000313" key="1">
    <source>
        <dbReference type="EMBL" id="MPM74180.1"/>
    </source>
</evidence>
<reference evidence="1" key="1">
    <citation type="submission" date="2019-08" db="EMBL/GenBank/DDBJ databases">
        <authorList>
            <person name="Kucharzyk K."/>
            <person name="Murdoch R.W."/>
            <person name="Higgins S."/>
            <person name="Loffler F."/>
        </authorList>
    </citation>
    <scope>NUCLEOTIDE SEQUENCE</scope>
</reference>
<dbReference type="EMBL" id="VSSQ01025800">
    <property type="protein sequence ID" value="MPM74180.1"/>
    <property type="molecule type" value="Genomic_DNA"/>
</dbReference>
<proteinExistence type="predicted"/>
<gene>
    <name evidence="1" type="ORF">SDC9_121165</name>
</gene>
<sequence length="127" mass="14686">MRNPKWHRDEAILVLDVYFNNNLGSINSNNPKVVALSELLNRLPIHIYKPDKQKFRNPNGVVMKLANFKSIDPNYKGKGLQAHSKLEKMVFEEFCSDIERLHKIANEIKLRLCNPEISLEISTVNND</sequence>
<dbReference type="AlphaFoldDB" id="A0A645CB81"/>
<name>A0A645CB81_9ZZZZ</name>
<comment type="caution">
    <text evidence="1">The sequence shown here is derived from an EMBL/GenBank/DDBJ whole genome shotgun (WGS) entry which is preliminary data.</text>
</comment>
<accession>A0A645CB81</accession>
<organism evidence="1">
    <name type="scientific">bioreactor metagenome</name>
    <dbReference type="NCBI Taxonomy" id="1076179"/>
    <lineage>
        <taxon>unclassified sequences</taxon>
        <taxon>metagenomes</taxon>
        <taxon>ecological metagenomes</taxon>
    </lineage>
</organism>